<dbReference type="PANTHER" id="PTHR31713:SF14">
    <property type="entry name" value="CALMODULIN-BINDING PROTEIN 60 A"/>
    <property type="match status" value="1"/>
</dbReference>
<dbReference type="GO" id="GO:0005516">
    <property type="term" value="F:calmodulin binding"/>
    <property type="evidence" value="ECO:0007669"/>
    <property type="project" value="InterPro"/>
</dbReference>
<keyword evidence="3" id="KW-0805">Transcription regulation</keyword>
<dbReference type="Pfam" id="PF20451">
    <property type="entry name" value="Calmod_bind_M"/>
    <property type="match status" value="1"/>
</dbReference>
<feature type="domain" description="Calmodulin binding protein-like N-terminal" evidence="8">
    <location>
        <begin position="49"/>
        <end position="196"/>
    </location>
</feature>
<dbReference type="EMBL" id="BAABME010018210">
    <property type="protein sequence ID" value="GAA0153000.1"/>
    <property type="molecule type" value="Genomic_DNA"/>
</dbReference>
<dbReference type="InterPro" id="IPR046829">
    <property type="entry name" value="Calmod_bind_C"/>
</dbReference>
<keyword evidence="6" id="KW-0804">Transcription</keyword>
<evidence type="ECO:0000256" key="1">
    <source>
        <dbReference type="ARBA" id="ARBA00004123"/>
    </source>
</evidence>
<evidence type="ECO:0000256" key="5">
    <source>
        <dbReference type="ARBA" id="ARBA00023159"/>
    </source>
</evidence>
<protein>
    <recommendedName>
        <fullName evidence="13">Calmodulin-binding protein</fullName>
    </recommendedName>
</protein>
<name>A0AAV3PP43_LITER</name>
<dbReference type="InterPro" id="IPR046830">
    <property type="entry name" value="Calmod_bind_M"/>
</dbReference>
<dbReference type="GO" id="GO:0080142">
    <property type="term" value="P:regulation of salicylic acid biosynthetic process"/>
    <property type="evidence" value="ECO:0007669"/>
    <property type="project" value="TreeGrafter"/>
</dbReference>
<organism evidence="11 12">
    <name type="scientific">Lithospermum erythrorhizon</name>
    <name type="common">Purple gromwell</name>
    <name type="synonym">Lithospermum officinale var. erythrorhizon</name>
    <dbReference type="NCBI Taxonomy" id="34254"/>
    <lineage>
        <taxon>Eukaryota</taxon>
        <taxon>Viridiplantae</taxon>
        <taxon>Streptophyta</taxon>
        <taxon>Embryophyta</taxon>
        <taxon>Tracheophyta</taxon>
        <taxon>Spermatophyta</taxon>
        <taxon>Magnoliopsida</taxon>
        <taxon>eudicotyledons</taxon>
        <taxon>Gunneridae</taxon>
        <taxon>Pentapetalae</taxon>
        <taxon>asterids</taxon>
        <taxon>lamiids</taxon>
        <taxon>Boraginales</taxon>
        <taxon>Boraginaceae</taxon>
        <taxon>Boraginoideae</taxon>
        <taxon>Lithospermeae</taxon>
        <taxon>Lithospermum</taxon>
    </lineage>
</organism>
<feature type="domain" description="Calmodulin binding protein central" evidence="9">
    <location>
        <begin position="209"/>
        <end position="274"/>
    </location>
</feature>
<dbReference type="InterPro" id="IPR012416">
    <property type="entry name" value="CBP60"/>
</dbReference>
<dbReference type="GO" id="GO:0005634">
    <property type="term" value="C:nucleus"/>
    <property type="evidence" value="ECO:0007669"/>
    <property type="project" value="UniProtKB-SubCell"/>
</dbReference>
<dbReference type="Pfam" id="PF20452">
    <property type="entry name" value="Calmod_bind_C"/>
    <property type="match status" value="1"/>
</dbReference>
<dbReference type="InterPro" id="IPR046831">
    <property type="entry name" value="Calmodulin_bind_N"/>
</dbReference>
<evidence type="ECO:0000256" key="2">
    <source>
        <dbReference type="ARBA" id="ARBA00007214"/>
    </source>
</evidence>
<evidence type="ECO:0000259" key="10">
    <source>
        <dbReference type="Pfam" id="PF20452"/>
    </source>
</evidence>
<evidence type="ECO:0000259" key="8">
    <source>
        <dbReference type="Pfam" id="PF07887"/>
    </source>
</evidence>
<feature type="domain" description="Calmodulin binding protein C-terminal" evidence="10">
    <location>
        <begin position="279"/>
        <end position="333"/>
    </location>
</feature>
<accession>A0AAV3PP43</accession>
<keyword evidence="4" id="KW-0238">DNA-binding</keyword>
<keyword evidence="5" id="KW-0010">Activator</keyword>
<dbReference type="Proteomes" id="UP001454036">
    <property type="component" value="Unassembled WGS sequence"/>
</dbReference>
<evidence type="ECO:0000259" key="9">
    <source>
        <dbReference type="Pfam" id="PF20451"/>
    </source>
</evidence>
<evidence type="ECO:0000256" key="6">
    <source>
        <dbReference type="ARBA" id="ARBA00023163"/>
    </source>
</evidence>
<proteinExistence type="inferred from homology"/>
<evidence type="ECO:0000313" key="11">
    <source>
        <dbReference type="EMBL" id="GAA0153000.1"/>
    </source>
</evidence>
<comment type="similarity">
    <text evidence="2">Belongs to the plant ACBP60 protein family.</text>
</comment>
<evidence type="ECO:0000256" key="4">
    <source>
        <dbReference type="ARBA" id="ARBA00023125"/>
    </source>
</evidence>
<evidence type="ECO:0000256" key="3">
    <source>
        <dbReference type="ARBA" id="ARBA00023015"/>
    </source>
</evidence>
<gene>
    <name evidence="11" type="ORF">LIER_37605</name>
</gene>
<dbReference type="Pfam" id="PF07887">
    <property type="entry name" value="Calmodulin_bind"/>
    <property type="match status" value="1"/>
</dbReference>
<keyword evidence="7" id="KW-0539">Nucleus</keyword>
<dbReference type="GO" id="GO:0043565">
    <property type="term" value="F:sequence-specific DNA binding"/>
    <property type="evidence" value="ECO:0007669"/>
    <property type="project" value="TreeGrafter"/>
</dbReference>
<comment type="subcellular location">
    <subcellularLocation>
        <location evidence="1">Nucleus</location>
    </subcellularLocation>
</comment>
<evidence type="ECO:0000313" key="12">
    <source>
        <dbReference type="Proteomes" id="UP001454036"/>
    </source>
</evidence>
<dbReference type="GO" id="GO:0003700">
    <property type="term" value="F:DNA-binding transcription factor activity"/>
    <property type="evidence" value="ECO:0007669"/>
    <property type="project" value="TreeGrafter"/>
</dbReference>
<dbReference type="AlphaFoldDB" id="A0AAV3PP43"/>
<sequence length="514" mass="57525">MILCRLQTFMEPLVRRVVKEEVDLALRKYVISMKWSYDKDTRSSSPRSLHLQFSSTISLPVFTGARIDGEDGSNLKVLLVDSLSGKVVSQGHGSSAKVEIVVLEGDFDGDARDNWTIEEYNKNNIVKEREGKKSLLNGDVFLTLEEGIGVVRDVSFTDNSSWTRSRKFRLGARIVDKFDGIKVRAAKSESFVVRDHRGELYKKHHPPSLSDEVWRLEKIGKEGAFHKRLIRAGVCTVKDFLFLYSLDPTKLRNVLGTGISAKMWEVTVEHARTCVLDNKTYLFSPSGLQHKTGVVFNVVGQVMGLLCEGQYIASEKLSETEKDEAHKLVILASTHQDEVLLFDDKASCLNSISQLTTTPYSSDLPFGDSDAVKGSFSQNIGEGDNLHLVSFSPDMTSTIYSGPCLDDFDLLDSMDGRFAQSLNFPSQASSSFTYDADSIAQALFEDDHLDYFNPSSLPNSCMALSSELHSGSNNLERASGYPLAKSQRRRWTMLFSVLKMVFTRKTRKQESPRL</sequence>
<comment type="caution">
    <text evidence="11">The sequence shown here is derived from an EMBL/GenBank/DDBJ whole genome shotgun (WGS) entry which is preliminary data.</text>
</comment>
<evidence type="ECO:0000256" key="7">
    <source>
        <dbReference type="ARBA" id="ARBA00023242"/>
    </source>
</evidence>
<keyword evidence="12" id="KW-1185">Reference proteome</keyword>
<reference evidence="11 12" key="1">
    <citation type="submission" date="2024-01" db="EMBL/GenBank/DDBJ databases">
        <title>The complete chloroplast genome sequence of Lithospermum erythrorhizon: insights into the phylogenetic relationship among Boraginaceae species and the maternal lineages of purple gromwells.</title>
        <authorList>
            <person name="Okada T."/>
            <person name="Watanabe K."/>
        </authorList>
    </citation>
    <scope>NUCLEOTIDE SEQUENCE [LARGE SCALE GENOMIC DNA]</scope>
</reference>
<dbReference type="PANTHER" id="PTHR31713">
    <property type="entry name" value="OS02G0177800 PROTEIN"/>
    <property type="match status" value="1"/>
</dbReference>
<evidence type="ECO:0008006" key="13">
    <source>
        <dbReference type="Google" id="ProtNLM"/>
    </source>
</evidence>